<dbReference type="STRING" id="158607.A0A2P5IA70"/>
<proteinExistence type="predicted"/>
<gene>
    <name evidence="2" type="ORF">DHEL01_v202195</name>
</gene>
<dbReference type="PANTHER" id="PTHR10963">
    <property type="entry name" value="GLYCOSYL HYDROLASE-RELATED"/>
    <property type="match status" value="1"/>
</dbReference>
<keyword evidence="3" id="KW-1185">Reference proteome</keyword>
<name>A0A2P5IA70_DIAHE</name>
<evidence type="ECO:0000313" key="3">
    <source>
        <dbReference type="Proteomes" id="UP000094444"/>
    </source>
</evidence>
<evidence type="ECO:0000313" key="2">
    <source>
        <dbReference type="EMBL" id="POS79401.1"/>
    </source>
</evidence>
<dbReference type="OrthoDB" id="192832at2759"/>
<dbReference type="Proteomes" id="UP000094444">
    <property type="component" value="Unassembled WGS sequence"/>
</dbReference>
<organism evidence="2 3">
    <name type="scientific">Diaporthe helianthi</name>
    <dbReference type="NCBI Taxonomy" id="158607"/>
    <lineage>
        <taxon>Eukaryota</taxon>
        <taxon>Fungi</taxon>
        <taxon>Dikarya</taxon>
        <taxon>Ascomycota</taxon>
        <taxon>Pezizomycotina</taxon>
        <taxon>Sordariomycetes</taxon>
        <taxon>Sordariomycetidae</taxon>
        <taxon>Diaporthales</taxon>
        <taxon>Diaporthaceae</taxon>
        <taxon>Diaporthe</taxon>
    </lineage>
</organism>
<protein>
    <submittedName>
        <fullName evidence="2">Beta-glucanase</fullName>
    </submittedName>
</protein>
<dbReference type="EMBL" id="MAVT02000116">
    <property type="protein sequence ID" value="POS79401.1"/>
    <property type="molecule type" value="Genomic_DNA"/>
</dbReference>
<reference evidence="2" key="1">
    <citation type="submission" date="2017-09" db="EMBL/GenBank/DDBJ databases">
        <title>Polyketide synthases of a Diaporthe helianthi virulent isolate.</title>
        <authorList>
            <person name="Baroncelli R."/>
        </authorList>
    </citation>
    <scope>NUCLEOTIDE SEQUENCE [LARGE SCALE GENOMIC DNA]</scope>
    <source>
        <strain evidence="2">7/96</strain>
    </source>
</reference>
<accession>A0A2P5IA70</accession>
<feature type="signal peptide" evidence="1">
    <location>
        <begin position="1"/>
        <end position="20"/>
    </location>
</feature>
<dbReference type="SUPFAM" id="SSF49899">
    <property type="entry name" value="Concanavalin A-like lectins/glucanases"/>
    <property type="match status" value="1"/>
</dbReference>
<dbReference type="InterPro" id="IPR050546">
    <property type="entry name" value="Glycosyl_Hydrlase_16"/>
</dbReference>
<dbReference type="AlphaFoldDB" id="A0A2P5IA70"/>
<dbReference type="PANTHER" id="PTHR10963:SF60">
    <property type="entry name" value="GRAM-NEGATIVE BACTERIA-BINDING PROTEIN 1-RELATED"/>
    <property type="match status" value="1"/>
</dbReference>
<comment type="caution">
    <text evidence="2">The sequence shown here is derived from an EMBL/GenBank/DDBJ whole genome shotgun (WGS) entry which is preliminary data.</text>
</comment>
<sequence length="187" mass="19172">MGYSKVLAILSAAGLPLAQAAVPTIEGFTLTCTANWIFSTGTSYPGGAANWGTGEIQTYTSGTENLALTGNGTLCITTHAHLSGSTVPSPAMQSNYLTYTVEVVRTTSSAEAINWHLGDTIYHTVTAAQVGDATVWADAVHGSVSVLLNLAIGGSFPNKVYGSTTPIASTASSGTMLVDYVAVYNSA</sequence>
<feature type="chain" id="PRO_5015177992" evidence="1">
    <location>
        <begin position="21"/>
        <end position="187"/>
    </location>
</feature>
<evidence type="ECO:0000256" key="1">
    <source>
        <dbReference type="SAM" id="SignalP"/>
    </source>
</evidence>
<dbReference type="Gene3D" id="2.60.120.200">
    <property type="match status" value="2"/>
</dbReference>
<dbReference type="InterPro" id="IPR013320">
    <property type="entry name" value="ConA-like_dom_sf"/>
</dbReference>
<dbReference type="InParanoid" id="A0A2P5IA70"/>
<keyword evidence="1" id="KW-0732">Signal</keyword>